<sequence length="965" mass="108242">MSVGFMGYAAVQSVSMLILNNQRLRQFALFALTCTAIGYQYVTLKYMQTNDVSAMVELLRLQTSWAIVATALMLWNINLHTSPPRPYAVLAVFSVISIGMLLLNHQLPFGIRFSAIDDVRHFTVVGEQFSILNGQPSLWRLLLLTNSLFITAWGLSNCWRVRHQRPAALLPTVIGIFILYLITSYVGHGVDQGELDFIYVAGFAIIPVLLLFSVSLMVKAKKTSQQLSSKSEALEKEKIRRQNQQVRAYQLAQVVYQSPAPLILMDTEGQVLSTNTACKDFWGMSLEHMELNLLDVLRPIYPEQELSVKRIQQAGRLPLSTVANAQLPQQLSANLTANGWLNFELYCSRDIEGSVDLLVAQCTDQTESYFSQKAYEYLAQGVSSQQEQSFFDGMALNLAKLFNAKYAIIGLLQANNQAIQTLSLMVNGHKADNIVYPLDGSPCQQALEQNQVCCYPSDIQRQFPDDQMLQDMAIEGYIGAALVNAKQQPIGIINVFDTKPFSQSHKLNHIMHIFAARAAAEVQRNQAEQKLLAVAYEDYLTRLPNRAQTHEYLSQQLLDPMIADGYLLMMDIDHFKTINDQLGHDVGDDVLRHAADKLREQISDAVFISRQGGDEFIFIAQEQTIAAAELAKQVLSIVRQPFQLGSHMIDLAGSVGIVSLSKELTALDVIRRAEMALYQAKHAGRGCYSYYQQALEQQTNHKNTIRQALKQAIANNQLSLVYQPQIGSDDRLYGAEALVRWHDDELGFVSPAEFIPIAEESGLIHQLGDWVIQKSLSDLIIWQQLGMRVGHLSINVSPWQFALSGFADRLIELVQVKGLQAKHICIELTESSLLTDLKETIAKLNKLRAYGFRVALDDFGTGYSSLAYLRDLPIDILKIDKAFIDELEQYQSSPLTESMIAIGQHMSLDVVAEGVESANQVEKLKALGCDVYQGYYFSKPLTEQQFRVWLSHHNQQQEGIDSRPT</sequence>
<dbReference type="InterPro" id="IPR043128">
    <property type="entry name" value="Rev_trsase/Diguanyl_cyclase"/>
</dbReference>
<accession>A0A8J6R1Z2</accession>
<dbReference type="SUPFAM" id="SSF141868">
    <property type="entry name" value="EAL domain-like"/>
    <property type="match status" value="1"/>
</dbReference>
<dbReference type="SMART" id="SM00065">
    <property type="entry name" value="GAF"/>
    <property type="match status" value="1"/>
</dbReference>
<reference evidence="4" key="1">
    <citation type="submission" date="2020-09" db="EMBL/GenBank/DDBJ databases">
        <title>A novel bacterium of genus Neiella, isolated from South China Sea.</title>
        <authorList>
            <person name="Huang H."/>
            <person name="Mo K."/>
            <person name="Hu Y."/>
        </authorList>
    </citation>
    <scope>NUCLEOTIDE SEQUENCE</scope>
    <source>
        <strain evidence="4">HB171785</strain>
    </source>
</reference>
<feature type="transmembrane region" description="Helical" evidence="1">
    <location>
        <begin position="167"/>
        <end position="186"/>
    </location>
</feature>
<dbReference type="InterPro" id="IPR029787">
    <property type="entry name" value="Nucleotide_cyclase"/>
</dbReference>
<dbReference type="SUPFAM" id="SSF55781">
    <property type="entry name" value="GAF domain-like"/>
    <property type="match status" value="1"/>
</dbReference>
<dbReference type="CDD" id="cd01949">
    <property type="entry name" value="GGDEF"/>
    <property type="match status" value="1"/>
</dbReference>
<keyword evidence="1" id="KW-0472">Membrane</keyword>
<evidence type="ECO:0000256" key="1">
    <source>
        <dbReference type="SAM" id="Phobius"/>
    </source>
</evidence>
<comment type="caution">
    <text evidence="4">The sequence shown here is derived from an EMBL/GenBank/DDBJ whole genome shotgun (WGS) entry which is preliminary data.</text>
</comment>
<dbReference type="SMART" id="SM00052">
    <property type="entry name" value="EAL"/>
    <property type="match status" value="1"/>
</dbReference>
<feature type="transmembrane region" description="Helical" evidence="1">
    <location>
        <begin position="86"/>
        <end position="103"/>
    </location>
</feature>
<feature type="transmembrane region" description="Helical" evidence="1">
    <location>
        <begin position="24"/>
        <end position="42"/>
    </location>
</feature>
<dbReference type="AlphaFoldDB" id="A0A8J6R1Z2"/>
<dbReference type="PANTHER" id="PTHR44757">
    <property type="entry name" value="DIGUANYLATE CYCLASE DGCP"/>
    <property type="match status" value="1"/>
</dbReference>
<dbReference type="PANTHER" id="PTHR44757:SF2">
    <property type="entry name" value="BIOFILM ARCHITECTURE MAINTENANCE PROTEIN MBAA"/>
    <property type="match status" value="1"/>
</dbReference>
<keyword evidence="1" id="KW-1133">Transmembrane helix</keyword>
<proteinExistence type="predicted"/>
<evidence type="ECO:0000259" key="3">
    <source>
        <dbReference type="PROSITE" id="PS50887"/>
    </source>
</evidence>
<dbReference type="PROSITE" id="PS50883">
    <property type="entry name" value="EAL"/>
    <property type="match status" value="1"/>
</dbReference>
<feature type="domain" description="EAL" evidence="2">
    <location>
        <begin position="702"/>
        <end position="954"/>
    </location>
</feature>
<dbReference type="Gene3D" id="3.30.70.270">
    <property type="match status" value="1"/>
</dbReference>
<feature type="transmembrane region" description="Helical" evidence="1">
    <location>
        <begin position="198"/>
        <end position="218"/>
    </location>
</feature>
<dbReference type="Gene3D" id="3.30.450.20">
    <property type="entry name" value="PAS domain"/>
    <property type="match status" value="1"/>
</dbReference>
<dbReference type="SMART" id="SM00267">
    <property type="entry name" value="GGDEF"/>
    <property type="match status" value="1"/>
</dbReference>
<feature type="transmembrane region" description="Helical" evidence="1">
    <location>
        <begin position="62"/>
        <end position="79"/>
    </location>
</feature>
<evidence type="ECO:0000313" key="5">
    <source>
        <dbReference type="Proteomes" id="UP000638014"/>
    </source>
</evidence>
<gene>
    <name evidence="4" type="ORF">IC617_02945</name>
</gene>
<name>A0A8J6R1Z2_9GAMM</name>
<dbReference type="Proteomes" id="UP000638014">
    <property type="component" value="Unassembled WGS sequence"/>
</dbReference>
<dbReference type="InterPro" id="IPR003018">
    <property type="entry name" value="GAF"/>
</dbReference>
<dbReference type="Pfam" id="PF00990">
    <property type="entry name" value="GGDEF"/>
    <property type="match status" value="1"/>
</dbReference>
<keyword evidence="5" id="KW-1185">Reference proteome</keyword>
<dbReference type="SUPFAM" id="SSF55073">
    <property type="entry name" value="Nucleotide cyclase"/>
    <property type="match status" value="1"/>
</dbReference>
<dbReference type="Gene3D" id="3.30.450.40">
    <property type="match status" value="1"/>
</dbReference>
<evidence type="ECO:0000313" key="4">
    <source>
        <dbReference type="EMBL" id="MBD1388375.1"/>
    </source>
</evidence>
<dbReference type="Pfam" id="PF00563">
    <property type="entry name" value="EAL"/>
    <property type="match status" value="1"/>
</dbReference>
<dbReference type="InterPro" id="IPR052155">
    <property type="entry name" value="Biofilm_reg_signaling"/>
</dbReference>
<dbReference type="InterPro" id="IPR029016">
    <property type="entry name" value="GAF-like_dom_sf"/>
</dbReference>
<dbReference type="PROSITE" id="PS50887">
    <property type="entry name" value="GGDEF"/>
    <property type="match status" value="1"/>
</dbReference>
<dbReference type="Gene3D" id="3.20.20.450">
    <property type="entry name" value="EAL domain"/>
    <property type="match status" value="1"/>
</dbReference>
<dbReference type="InterPro" id="IPR000160">
    <property type="entry name" value="GGDEF_dom"/>
</dbReference>
<dbReference type="CDD" id="cd01948">
    <property type="entry name" value="EAL"/>
    <property type="match status" value="1"/>
</dbReference>
<dbReference type="Pfam" id="PF01590">
    <property type="entry name" value="GAF"/>
    <property type="match status" value="1"/>
</dbReference>
<dbReference type="InterPro" id="IPR035919">
    <property type="entry name" value="EAL_sf"/>
</dbReference>
<evidence type="ECO:0000259" key="2">
    <source>
        <dbReference type="PROSITE" id="PS50883"/>
    </source>
</evidence>
<feature type="domain" description="GGDEF" evidence="3">
    <location>
        <begin position="563"/>
        <end position="693"/>
    </location>
</feature>
<dbReference type="NCBIfam" id="TIGR00254">
    <property type="entry name" value="GGDEF"/>
    <property type="match status" value="1"/>
</dbReference>
<protein>
    <submittedName>
        <fullName evidence="4">Bifunctional diguanylate cyclase/phosphodiesterase</fullName>
    </submittedName>
</protein>
<organism evidence="4 5">
    <name type="scientific">Neiella litorisoli</name>
    <dbReference type="NCBI Taxonomy" id="2771431"/>
    <lineage>
        <taxon>Bacteria</taxon>
        <taxon>Pseudomonadati</taxon>
        <taxon>Pseudomonadota</taxon>
        <taxon>Gammaproteobacteria</taxon>
        <taxon>Alteromonadales</taxon>
        <taxon>Echinimonadaceae</taxon>
        <taxon>Neiella</taxon>
    </lineage>
</organism>
<dbReference type="InterPro" id="IPR001633">
    <property type="entry name" value="EAL_dom"/>
</dbReference>
<keyword evidence="1" id="KW-0812">Transmembrane</keyword>
<dbReference type="EMBL" id="JACXAF010000003">
    <property type="protein sequence ID" value="MBD1388375.1"/>
    <property type="molecule type" value="Genomic_DNA"/>
</dbReference>